<organism evidence="2">
    <name type="scientific">Burkholderia pseudomallei 1710a</name>
    <dbReference type="NCBI Taxonomy" id="320371"/>
    <lineage>
        <taxon>Bacteria</taxon>
        <taxon>Pseudomonadati</taxon>
        <taxon>Pseudomonadota</taxon>
        <taxon>Betaproteobacteria</taxon>
        <taxon>Burkholderiales</taxon>
        <taxon>Burkholderiaceae</taxon>
        <taxon>Burkholderia</taxon>
        <taxon>pseudomallei group</taxon>
    </lineage>
</organism>
<evidence type="ECO:0000256" key="1">
    <source>
        <dbReference type="SAM" id="MobiDB-lite"/>
    </source>
</evidence>
<sequence>MVDAPTAVRALAAFFGRGAIGMRATRVFPGARGRILRAMSDERRILQAQVRLAFDNLNACLSAAGSTFDDVVDVTIVVVDPPSISTRSGRARPATGATRRIRRRPASA</sequence>
<evidence type="ECO:0000313" key="2">
    <source>
        <dbReference type="EMBL" id="EET03261.1"/>
    </source>
</evidence>
<dbReference type="Pfam" id="PF01042">
    <property type="entry name" value="Ribonuc_L-PSP"/>
    <property type="match status" value="1"/>
</dbReference>
<dbReference type="InterPro" id="IPR006175">
    <property type="entry name" value="YjgF/YER057c/UK114"/>
</dbReference>
<accession>A0A0E1VTD4</accession>
<dbReference type="RefSeq" id="WP_004528748.1">
    <property type="nucleotide sequence ID" value="NZ_CM000833.1"/>
</dbReference>
<dbReference type="EMBL" id="CM000833">
    <property type="protein sequence ID" value="EET03261.1"/>
    <property type="molecule type" value="Genomic_DNA"/>
</dbReference>
<feature type="compositionally biased region" description="Low complexity" evidence="1">
    <location>
        <begin position="87"/>
        <end position="98"/>
    </location>
</feature>
<protein>
    <submittedName>
        <fullName evidence="2">Uncharacterized protein</fullName>
    </submittedName>
</protein>
<dbReference type="AlphaFoldDB" id="A0A0E1VTD4"/>
<reference evidence="2" key="1">
    <citation type="submission" date="2009-05" db="EMBL/GenBank/DDBJ databases">
        <authorList>
            <person name="Harkins D.M."/>
            <person name="DeShazer D."/>
            <person name="Woods D.E."/>
            <person name="Brinkac L.M."/>
            <person name="Brown K.A."/>
            <person name="Hung G.C."/>
            <person name="Tuanyok A."/>
            <person name="Zhang B."/>
            <person name="Nierman W.C."/>
        </authorList>
    </citation>
    <scope>NUCLEOTIDE SEQUENCE [LARGE SCALE GENOMIC DNA]</scope>
    <source>
        <strain evidence="2">1710a</strain>
    </source>
</reference>
<feature type="region of interest" description="Disordered" evidence="1">
    <location>
        <begin position="84"/>
        <end position="108"/>
    </location>
</feature>
<dbReference type="SUPFAM" id="SSF55298">
    <property type="entry name" value="YjgF-like"/>
    <property type="match status" value="1"/>
</dbReference>
<dbReference type="Proteomes" id="UP000001812">
    <property type="component" value="Chromosome II"/>
</dbReference>
<feature type="compositionally biased region" description="Basic residues" evidence="1">
    <location>
        <begin position="99"/>
        <end position="108"/>
    </location>
</feature>
<gene>
    <name evidence="2" type="ORF">BURPS1710A_A1213</name>
</gene>
<dbReference type="InterPro" id="IPR035959">
    <property type="entry name" value="RutC-like_sf"/>
</dbReference>
<name>A0A0E1VTD4_BURPE</name>
<dbReference type="Gene3D" id="3.30.1330.40">
    <property type="entry name" value="RutC-like"/>
    <property type="match status" value="1"/>
</dbReference>
<proteinExistence type="predicted"/>
<dbReference type="HOGENOM" id="CLU_2192092_0_0_4"/>